<evidence type="ECO:0000256" key="1">
    <source>
        <dbReference type="SAM" id="MobiDB-lite"/>
    </source>
</evidence>
<feature type="compositionally biased region" description="Polar residues" evidence="1">
    <location>
        <begin position="32"/>
        <end position="41"/>
    </location>
</feature>
<organism evidence="2 3">
    <name type="scientific">Araneus ventricosus</name>
    <name type="common">Orbweaver spider</name>
    <name type="synonym">Epeira ventricosa</name>
    <dbReference type="NCBI Taxonomy" id="182803"/>
    <lineage>
        <taxon>Eukaryota</taxon>
        <taxon>Metazoa</taxon>
        <taxon>Ecdysozoa</taxon>
        <taxon>Arthropoda</taxon>
        <taxon>Chelicerata</taxon>
        <taxon>Arachnida</taxon>
        <taxon>Araneae</taxon>
        <taxon>Araneomorphae</taxon>
        <taxon>Entelegynae</taxon>
        <taxon>Araneoidea</taxon>
        <taxon>Araneidae</taxon>
        <taxon>Araneus</taxon>
    </lineage>
</organism>
<sequence length="76" mass="8501">MTRSEDLGKGTLMLMPWGSRVPCPPPRPMSRISGTGPQQETMPVPYTSPSVRPHATRRSREATNRRGELMTICESF</sequence>
<comment type="caution">
    <text evidence="2">The sequence shown here is derived from an EMBL/GenBank/DDBJ whole genome shotgun (WGS) entry which is preliminary data.</text>
</comment>
<gene>
    <name evidence="2" type="ORF">AVEN_197813_1</name>
</gene>
<keyword evidence="3" id="KW-1185">Reference proteome</keyword>
<reference evidence="2 3" key="1">
    <citation type="journal article" date="2019" name="Sci. Rep.">
        <title>Orb-weaving spider Araneus ventricosus genome elucidates the spidroin gene catalogue.</title>
        <authorList>
            <person name="Kono N."/>
            <person name="Nakamura H."/>
            <person name="Ohtoshi R."/>
            <person name="Moran D.A.P."/>
            <person name="Shinohara A."/>
            <person name="Yoshida Y."/>
            <person name="Fujiwara M."/>
            <person name="Mori M."/>
            <person name="Tomita M."/>
            <person name="Arakawa K."/>
        </authorList>
    </citation>
    <scope>NUCLEOTIDE SEQUENCE [LARGE SCALE GENOMIC DNA]</scope>
</reference>
<evidence type="ECO:0000313" key="2">
    <source>
        <dbReference type="EMBL" id="GBN39976.1"/>
    </source>
</evidence>
<evidence type="ECO:0000313" key="3">
    <source>
        <dbReference type="Proteomes" id="UP000499080"/>
    </source>
</evidence>
<protein>
    <submittedName>
        <fullName evidence="2">Uncharacterized protein</fullName>
    </submittedName>
</protein>
<dbReference type="EMBL" id="BGPR01009429">
    <property type="protein sequence ID" value="GBN39976.1"/>
    <property type="molecule type" value="Genomic_DNA"/>
</dbReference>
<proteinExistence type="predicted"/>
<feature type="region of interest" description="Disordered" evidence="1">
    <location>
        <begin position="1"/>
        <end position="65"/>
    </location>
</feature>
<name>A0A4Y2NQI9_ARAVE</name>
<dbReference type="Proteomes" id="UP000499080">
    <property type="component" value="Unassembled WGS sequence"/>
</dbReference>
<accession>A0A4Y2NQI9</accession>
<dbReference type="AlphaFoldDB" id="A0A4Y2NQI9"/>